<dbReference type="PROSITE" id="PS00198">
    <property type="entry name" value="4FE4S_FER_1"/>
    <property type="match status" value="1"/>
</dbReference>
<dbReference type="Proteomes" id="UP000587760">
    <property type="component" value="Unassembled WGS sequence"/>
</dbReference>
<dbReference type="Pfam" id="PF00037">
    <property type="entry name" value="Fer4"/>
    <property type="match status" value="2"/>
</dbReference>
<dbReference type="GO" id="GO:0051536">
    <property type="term" value="F:iron-sulfur cluster binding"/>
    <property type="evidence" value="ECO:0007669"/>
    <property type="project" value="UniProtKB-KW"/>
</dbReference>
<dbReference type="GO" id="GO:0046872">
    <property type="term" value="F:metal ion binding"/>
    <property type="evidence" value="ECO:0007669"/>
    <property type="project" value="UniProtKB-KW"/>
</dbReference>
<dbReference type="SUPFAM" id="SSF52540">
    <property type="entry name" value="P-loop containing nucleoside triphosphate hydrolases"/>
    <property type="match status" value="1"/>
</dbReference>
<evidence type="ECO:0000256" key="1">
    <source>
        <dbReference type="ARBA" id="ARBA00022723"/>
    </source>
</evidence>
<evidence type="ECO:0000313" key="6">
    <source>
        <dbReference type="Proteomes" id="UP000587760"/>
    </source>
</evidence>
<dbReference type="Gene3D" id="3.30.70.20">
    <property type="match status" value="1"/>
</dbReference>
<dbReference type="PANTHER" id="PTHR43063">
    <property type="entry name" value="4FE-4S CLUSTER CONTAINING PARA FAMILY ATPASE PROTEIN"/>
    <property type="match status" value="1"/>
</dbReference>
<sequence length="283" mass="30897">MKITILSGKGGTGKTTVSNNLAVLVKESFLIDCDVEEPNSHIFMAPEITEEEEIRTGYPVVDEDKCIHCRKCADFCHYNAIIAGAAATMPLKDLCHDCGGCQLVCPAGAISYEKKGIGTIFSGTSRFGSRFLYGQLYTGELSGVKIINRLNEKMSHSDLVLVDSPPGTSCSTVAALEGSDYAVIVTEPTPFGVSDMKMVVEMLKEMNIPFSVVVNKAGLGDNEVYEYCSEENLTITGEIPFERIVAEAYASGKLAVEISEEHKSLYRNLWLNIQKEAERSHES</sequence>
<name>A0A841RFM3_9SPIO</name>
<organism evidence="5 6">
    <name type="scientific">Spirochaeta isovalerica</name>
    <dbReference type="NCBI Taxonomy" id="150"/>
    <lineage>
        <taxon>Bacteria</taxon>
        <taxon>Pseudomonadati</taxon>
        <taxon>Spirochaetota</taxon>
        <taxon>Spirochaetia</taxon>
        <taxon>Spirochaetales</taxon>
        <taxon>Spirochaetaceae</taxon>
        <taxon>Spirochaeta</taxon>
    </lineage>
</organism>
<dbReference type="Gene3D" id="3.40.50.300">
    <property type="entry name" value="P-loop containing nucleotide triphosphate hydrolases"/>
    <property type="match status" value="1"/>
</dbReference>
<dbReference type="InterPro" id="IPR027417">
    <property type="entry name" value="P-loop_NTPase"/>
</dbReference>
<dbReference type="PROSITE" id="PS51379">
    <property type="entry name" value="4FE4S_FER_2"/>
    <property type="match status" value="2"/>
</dbReference>
<evidence type="ECO:0000313" key="5">
    <source>
        <dbReference type="EMBL" id="MBB6481790.1"/>
    </source>
</evidence>
<evidence type="ECO:0000256" key="3">
    <source>
        <dbReference type="ARBA" id="ARBA00023014"/>
    </source>
</evidence>
<dbReference type="Pfam" id="PF01656">
    <property type="entry name" value="CbiA"/>
    <property type="match status" value="1"/>
</dbReference>
<comment type="caution">
    <text evidence="5">The sequence shown here is derived from an EMBL/GenBank/DDBJ whole genome shotgun (WGS) entry which is preliminary data.</text>
</comment>
<dbReference type="CDD" id="cd03110">
    <property type="entry name" value="SIMIBI_bact_arch"/>
    <property type="match status" value="1"/>
</dbReference>
<dbReference type="RefSeq" id="WP_184748028.1">
    <property type="nucleotide sequence ID" value="NZ_JACHGJ010000008.1"/>
</dbReference>
<dbReference type="InterPro" id="IPR002586">
    <property type="entry name" value="CobQ/CobB/MinD/ParA_Nub-bd_dom"/>
</dbReference>
<dbReference type="AlphaFoldDB" id="A0A841RFM3"/>
<feature type="domain" description="4Fe-4S ferredoxin-type" evidence="4">
    <location>
        <begin position="57"/>
        <end position="86"/>
    </location>
</feature>
<dbReference type="InterPro" id="IPR017900">
    <property type="entry name" value="4Fe4S_Fe_S_CS"/>
</dbReference>
<proteinExistence type="predicted"/>
<dbReference type="InterPro" id="IPR017896">
    <property type="entry name" value="4Fe4S_Fe-S-bd"/>
</dbReference>
<dbReference type="SUPFAM" id="SSF54862">
    <property type="entry name" value="4Fe-4S ferredoxins"/>
    <property type="match status" value="1"/>
</dbReference>
<keyword evidence="6" id="KW-1185">Reference proteome</keyword>
<protein>
    <submittedName>
        <fullName evidence="5">MinD superfamily P-loop ATPase</fullName>
    </submittedName>
</protein>
<evidence type="ECO:0000259" key="4">
    <source>
        <dbReference type="PROSITE" id="PS51379"/>
    </source>
</evidence>
<keyword evidence="2" id="KW-0408">Iron</keyword>
<dbReference type="EMBL" id="JACHGJ010000008">
    <property type="protein sequence ID" value="MBB6481790.1"/>
    <property type="molecule type" value="Genomic_DNA"/>
</dbReference>
<keyword evidence="1" id="KW-0479">Metal-binding</keyword>
<gene>
    <name evidence="5" type="ORF">HNR50_003471</name>
</gene>
<feature type="domain" description="4Fe-4S ferredoxin-type" evidence="4">
    <location>
        <begin position="92"/>
        <end position="115"/>
    </location>
</feature>
<keyword evidence="3" id="KW-0411">Iron-sulfur</keyword>
<evidence type="ECO:0000256" key="2">
    <source>
        <dbReference type="ARBA" id="ARBA00023004"/>
    </source>
</evidence>
<dbReference type="PANTHER" id="PTHR43063:SF1">
    <property type="entry name" value="4FE-4S CLUSTER CONTAINING PARA FAMILY ATPASE PROTEIN"/>
    <property type="match status" value="1"/>
</dbReference>
<reference evidence="5 6" key="1">
    <citation type="submission" date="2020-08" db="EMBL/GenBank/DDBJ databases">
        <title>Genomic Encyclopedia of Type Strains, Phase IV (KMG-IV): sequencing the most valuable type-strain genomes for metagenomic binning, comparative biology and taxonomic classification.</title>
        <authorList>
            <person name="Goeker M."/>
        </authorList>
    </citation>
    <scope>NUCLEOTIDE SEQUENCE [LARGE SCALE GENOMIC DNA]</scope>
    <source>
        <strain evidence="5 6">DSM 2461</strain>
    </source>
</reference>
<accession>A0A841RFM3</accession>